<feature type="region of interest" description="Disordered" evidence="1">
    <location>
        <begin position="113"/>
        <end position="171"/>
    </location>
</feature>
<name>A0A0G4F4D7_9ALVE</name>
<proteinExistence type="predicted"/>
<dbReference type="EMBL" id="CDMZ01000111">
    <property type="protein sequence ID" value="CEM06910.1"/>
    <property type="molecule type" value="Genomic_DNA"/>
</dbReference>
<feature type="compositionally biased region" description="Polar residues" evidence="1">
    <location>
        <begin position="208"/>
        <end position="224"/>
    </location>
</feature>
<feature type="compositionally biased region" description="Low complexity" evidence="1">
    <location>
        <begin position="249"/>
        <end position="267"/>
    </location>
</feature>
<gene>
    <name evidence="2" type="ORF">Cvel_153</name>
</gene>
<evidence type="ECO:0000313" key="2">
    <source>
        <dbReference type="EMBL" id="CEM06910.1"/>
    </source>
</evidence>
<feature type="compositionally biased region" description="Low complexity" evidence="1">
    <location>
        <begin position="295"/>
        <end position="304"/>
    </location>
</feature>
<feature type="region of interest" description="Disordered" evidence="1">
    <location>
        <begin position="283"/>
        <end position="313"/>
    </location>
</feature>
<sequence>MESPPERPTCLPAGTYPDLPPDSPMSADGVANRLFGGACHQHREAAEALLSSPLPWNDNTLESVFASGERCLDSRSYAEYFERWRRELYRDIDCSNKAAYTPDFIEHLEAMKEQRQKEEEKGSERAEGHSKRMSEDGKGSSREGAVDAVTGQSTEEDGEGREGGGLASASSSYANIPDALLENQWGLRLMDFVKLARETGATHHQLDQRGNASGRQSQSAFSTHSGGGVQRGSVPRVSVTSSLSPPPFGTRGSLSAASASGGPRGSLDAAPAAAMGRLSIQSFTGQGGRHRSRSRGSSVVSQQGPGFRSHSIASSAGGPSGLFSKYEGPLLQGAVKGYDLNLAFQRELMRG</sequence>
<protein>
    <submittedName>
        <fullName evidence="2">Uncharacterized protein</fullName>
    </submittedName>
</protein>
<feature type="compositionally biased region" description="Basic and acidic residues" evidence="1">
    <location>
        <begin position="113"/>
        <end position="145"/>
    </location>
</feature>
<dbReference type="VEuPathDB" id="CryptoDB:Cvel_153"/>
<accession>A0A0G4F4D7</accession>
<organism evidence="2">
    <name type="scientific">Chromera velia CCMP2878</name>
    <dbReference type="NCBI Taxonomy" id="1169474"/>
    <lineage>
        <taxon>Eukaryota</taxon>
        <taxon>Sar</taxon>
        <taxon>Alveolata</taxon>
        <taxon>Colpodellida</taxon>
        <taxon>Chromeraceae</taxon>
        <taxon>Chromera</taxon>
    </lineage>
</organism>
<dbReference type="AlphaFoldDB" id="A0A0G4F4D7"/>
<feature type="region of interest" description="Disordered" evidence="1">
    <location>
        <begin position="1"/>
        <end position="29"/>
    </location>
</feature>
<feature type="region of interest" description="Disordered" evidence="1">
    <location>
        <begin position="203"/>
        <end position="269"/>
    </location>
</feature>
<evidence type="ECO:0000256" key="1">
    <source>
        <dbReference type="SAM" id="MobiDB-lite"/>
    </source>
</evidence>
<reference evidence="2" key="1">
    <citation type="submission" date="2014-11" db="EMBL/GenBank/DDBJ databases">
        <authorList>
            <person name="Otto D Thomas"/>
            <person name="Naeem Raeece"/>
        </authorList>
    </citation>
    <scope>NUCLEOTIDE SEQUENCE</scope>
</reference>